<dbReference type="AlphaFoldDB" id="S4P9M8"/>
<sequence>MKSKYEHSNKNCNYLKSGFPYDLINSDFIIPAPVDPIVQVVQVGQLPVSAAAQNPITCDPRVTQVTDVSPQCSIENSPHGDSQSPIKTEYTELTTADLSMPVAHEYARYNIESQETSRMPNSHHEDIPVETEISSEVKTEITMELTPLKEEPLDYNDSDDLQSLVN</sequence>
<evidence type="ECO:0000313" key="1">
    <source>
        <dbReference type="EMBL" id="JAA83570.1"/>
    </source>
</evidence>
<protein>
    <submittedName>
        <fullName evidence="1">Uncharacterized protein</fullName>
    </submittedName>
</protein>
<reference evidence="1" key="2">
    <citation type="submission" date="2013-05" db="EMBL/GenBank/DDBJ databases">
        <authorList>
            <person name="Carter J.-M."/>
            <person name="Baker S.C."/>
            <person name="Pink R."/>
            <person name="Carter D.R.F."/>
            <person name="Collins A."/>
            <person name="Tomlin J."/>
            <person name="Gibbs M."/>
            <person name="Breuker C.J."/>
        </authorList>
    </citation>
    <scope>NUCLEOTIDE SEQUENCE</scope>
    <source>
        <tissue evidence="1">Ovary</tissue>
    </source>
</reference>
<reference evidence="1" key="1">
    <citation type="journal article" date="2013" name="BMC Genomics">
        <title>Unscrambling butterfly oogenesis.</title>
        <authorList>
            <person name="Carter J.M."/>
            <person name="Baker S.C."/>
            <person name="Pink R."/>
            <person name="Carter D.R."/>
            <person name="Collins A."/>
            <person name="Tomlin J."/>
            <person name="Gibbs M."/>
            <person name="Breuker C.J."/>
        </authorList>
    </citation>
    <scope>NUCLEOTIDE SEQUENCE</scope>
    <source>
        <tissue evidence="1">Ovary</tissue>
    </source>
</reference>
<accession>S4P9M8</accession>
<dbReference type="EMBL" id="GAIX01008990">
    <property type="protein sequence ID" value="JAA83570.1"/>
    <property type="molecule type" value="Transcribed_RNA"/>
</dbReference>
<name>S4P9M8_9NEOP</name>
<proteinExistence type="predicted"/>
<feature type="non-terminal residue" evidence="1">
    <location>
        <position position="166"/>
    </location>
</feature>
<organism evidence="1">
    <name type="scientific">Pararge aegeria</name>
    <name type="common">speckled wood butterfly</name>
    <dbReference type="NCBI Taxonomy" id="116150"/>
    <lineage>
        <taxon>Eukaryota</taxon>
        <taxon>Metazoa</taxon>
        <taxon>Ecdysozoa</taxon>
        <taxon>Arthropoda</taxon>
        <taxon>Hexapoda</taxon>
        <taxon>Insecta</taxon>
        <taxon>Pterygota</taxon>
        <taxon>Neoptera</taxon>
        <taxon>Endopterygota</taxon>
        <taxon>Lepidoptera</taxon>
        <taxon>Glossata</taxon>
        <taxon>Ditrysia</taxon>
        <taxon>Papilionoidea</taxon>
        <taxon>Nymphalidae</taxon>
        <taxon>Satyrinae</taxon>
        <taxon>Satyrini</taxon>
        <taxon>Parargina</taxon>
        <taxon>Pararge</taxon>
    </lineage>
</organism>